<reference evidence="2" key="1">
    <citation type="journal article" date="2019" name="Int. J. Syst. Evol. Microbiol.">
        <title>The Global Catalogue of Microorganisms (GCM) 10K type strain sequencing project: providing services to taxonomists for standard genome sequencing and annotation.</title>
        <authorList>
            <consortium name="The Broad Institute Genomics Platform"/>
            <consortium name="The Broad Institute Genome Sequencing Center for Infectious Disease"/>
            <person name="Wu L."/>
            <person name="Ma J."/>
        </authorList>
    </citation>
    <scope>NUCLEOTIDE SEQUENCE [LARGE SCALE GENOMIC DNA]</scope>
    <source>
        <strain evidence="2">KCTC 5701</strain>
    </source>
</reference>
<sequence length="136" mass="14474">MPETTITPAAVFTEATLRKAQEITADSYLPMWIGPSGEESSGDAVARHLEATVALLDKDGWIRAYNYSKDWSAGADLVDDDSMTVKAMARRCCGTSATRAVPARSGPCPPHCATSARTASTVTRTPPVWPATSWTG</sequence>
<gene>
    <name evidence="1" type="ORF">ACFP3J_26850</name>
</gene>
<organism evidence="1 2">
    <name type="scientific">Streptomyces nogalater</name>
    <dbReference type="NCBI Taxonomy" id="38314"/>
    <lineage>
        <taxon>Bacteria</taxon>
        <taxon>Bacillati</taxon>
        <taxon>Actinomycetota</taxon>
        <taxon>Actinomycetes</taxon>
        <taxon>Kitasatosporales</taxon>
        <taxon>Streptomycetaceae</taxon>
        <taxon>Streptomyces</taxon>
    </lineage>
</organism>
<dbReference type="RefSeq" id="WP_344347677.1">
    <property type="nucleotide sequence ID" value="NZ_JBHSOE010000056.1"/>
</dbReference>
<dbReference type="Proteomes" id="UP001596065">
    <property type="component" value="Unassembled WGS sequence"/>
</dbReference>
<accession>A0ABW0WMT8</accession>
<evidence type="ECO:0000313" key="1">
    <source>
        <dbReference type="EMBL" id="MFC5659078.1"/>
    </source>
</evidence>
<name>A0ABW0WMT8_STRNO</name>
<evidence type="ECO:0000313" key="2">
    <source>
        <dbReference type="Proteomes" id="UP001596065"/>
    </source>
</evidence>
<protein>
    <submittedName>
        <fullName evidence="1">Uncharacterized protein</fullName>
    </submittedName>
</protein>
<keyword evidence="2" id="KW-1185">Reference proteome</keyword>
<dbReference type="EMBL" id="JBHSOE010000056">
    <property type="protein sequence ID" value="MFC5659078.1"/>
    <property type="molecule type" value="Genomic_DNA"/>
</dbReference>
<proteinExistence type="predicted"/>
<comment type="caution">
    <text evidence="1">The sequence shown here is derived from an EMBL/GenBank/DDBJ whole genome shotgun (WGS) entry which is preliminary data.</text>
</comment>